<dbReference type="OrthoDB" id="5363652at2"/>
<proteinExistence type="predicted"/>
<dbReference type="Proteomes" id="UP000004477">
    <property type="component" value="Unassembled WGS sequence"/>
</dbReference>
<dbReference type="PaxDb" id="537011-PREVCOP_06375"/>
<dbReference type="AlphaFoldDB" id="D1PGL0"/>
<dbReference type="EMBL" id="ACBX02000044">
    <property type="protein sequence ID" value="EFB34207.1"/>
    <property type="molecule type" value="Genomic_DNA"/>
</dbReference>
<name>D1PGL0_9BACT</name>
<sequence length="125" mass="14632">MDYDKQPINVDEQVALLQNRGLVIEDIATAKLQLRNCCAHHARIWNRRFALKPQLPNRLPLSWIAPTQKPIKLYHQLCTLLYMEQTITPCMDLKSSLLRLLADYPNIDLHAMGFPQGWENEPLWR</sequence>
<reference evidence="1" key="1">
    <citation type="submission" date="2009-11" db="EMBL/GenBank/DDBJ databases">
        <authorList>
            <person name="Weinstock G."/>
            <person name="Sodergren E."/>
            <person name="Clifton S."/>
            <person name="Fulton L."/>
            <person name="Fulton B."/>
            <person name="Courtney L."/>
            <person name="Fronick C."/>
            <person name="Harrison M."/>
            <person name="Strong C."/>
            <person name="Farmer C."/>
            <person name="Delahaunty K."/>
            <person name="Markovic C."/>
            <person name="Hall O."/>
            <person name="Minx P."/>
            <person name="Tomlinson C."/>
            <person name="Mitreva M."/>
            <person name="Nelson J."/>
            <person name="Hou S."/>
            <person name="Wollam A."/>
            <person name="Pepin K.H."/>
            <person name="Johnson M."/>
            <person name="Bhonagiri V."/>
            <person name="Nash W.E."/>
            <person name="Warren W."/>
            <person name="Chinwalla A."/>
            <person name="Mardis E.R."/>
            <person name="Wilson R.K."/>
        </authorList>
    </citation>
    <scope>NUCLEOTIDE SEQUENCE [LARGE SCALE GENOMIC DNA]</scope>
    <source>
        <strain evidence="1">DSM 18205</strain>
    </source>
</reference>
<keyword evidence="2" id="KW-1185">Reference proteome</keyword>
<dbReference type="GeneID" id="69849279"/>
<dbReference type="HOGENOM" id="CLU_044962_4_1_10"/>
<evidence type="ECO:0000313" key="1">
    <source>
        <dbReference type="EMBL" id="EFB34207.1"/>
    </source>
</evidence>
<accession>D1PGL0</accession>
<organism evidence="1 2">
    <name type="scientific">Segatella copri DSM 18205</name>
    <dbReference type="NCBI Taxonomy" id="537011"/>
    <lineage>
        <taxon>Bacteria</taxon>
        <taxon>Pseudomonadati</taxon>
        <taxon>Bacteroidota</taxon>
        <taxon>Bacteroidia</taxon>
        <taxon>Bacteroidales</taxon>
        <taxon>Prevotellaceae</taxon>
        <taxon>Segatella</taxon>
    </lineage>
</organism>
<dbReference type="RefSeq" id="WP_006849048.1">
    <property type="nucleotide sequence ID" value="NZ_CP085932.1"/>
</dbReference>
<protein>
    <submittedName>
        <fullName evidence="1">Uncharacterized protein</fullName>
    </submittedName>
</protein>
<evidence type="ECO:0000313" key="2">
    <source>
        <dbReference type="Proteomes" id="UP000004477"/>
    </source>
</evidence>
<gene>
    <name evidence="1" type="ORF">PREVCOP_06375</name>
</gene>
<comment type="caution">
    <text evidence="1">The sequence shown here is derived from an EMBL/GenBank/DDBJ whole genome shotgun (WGS) entry which is preliminary data.</text>
</comment>